<keyword evidence="2" id="KW-0238">DNA-binding</keyword>
<dbReference type="SMART" id="SM00345">
    <property type="entry name" value="HTH_GNTR"/>
    <property type="match status" value="1"/>
</dbReference>
<protein>
    <submittedName>
        <fullName evidence="6">GntR family transcriptional regulator</fullName>
    </submittedName>
</protein>
<dbReference type="PROSITE" id="PS50949">
    <property type="entry name" value="HTH_GNTR"/>
    <property type="match status" value="1"/>
</dbReference>
<keyword evidence="1" id="KW-0805">Transcription regulation</keyword>
<dbReference type="RefSeq" id="WP_051190991.1">
    <property type="nucleotide sequence ID" value="NZ_JANJZH010000019.1"/>
</dbReference>
<dbReference type="InterPro" id="IPR000524">
    <property type="entry name" value="Tscrpt_reg_HTH_GntR"/>
</dbReference>
<dbReference type="Gene3D" id="1.10.10.10">
    <property type="entry name" value="Winged helix-like DNA-binding domain superfamily/Winged helix DNA-binding domain"/>
    <property type="match status" value="1"/>
</dbReference>
<dbReference type="SUPFAM" id="SSF46785">
    <property type="entry name" value="Winged helix' DNA-binding domain"/>
    <property type="match status" value="1"/>
</dbReference>
<evidence type="ECO:0000313" key="6">
    <source>
        <dbReference type="EMBL" id="MVX61961.1"/>
    </source>
</evidence>
<keyword evidence="3" id="KW-0804">Transcription</keyword>
<organism evidence="6 7">
    <name type="scientific">Adlercreutzia mucosicola</name>
    <dbReference type="NCBI Taxonomy" id="580026"/>
    <lineage>
        <taxon>Bacteria</taxon>
        <taxon>Bacillati</taxon>
        <taxon>Actinomycetota</taxon>
        <taxon>Coriobacteriia</taxon>
        <taxon>Eggerthellales</taxon>
        <taxon>Eggerthellaceae</taxon>
        <taxon>Adlercreutzia</taxon>
    </lineage>
</organism>
<gene>
    <name evidence="6" type="ORF">GKZ27_10950</name>
</gene>
<evidence type="ECO:0000256" key="3">
    <source>
        <dbReference type="ARBA" id="ARBA00023163"/>
    </source>
</evidence>
<dbReference type="AlphaFoldDB" id="A0A6N8JPY1"/>
<dbReference type="EMBL" id="WSRR01000042">
    <property type="protein sequence ID" value="MVX61961.1"/>
    <property type="molecule type" value="Genomic_DNA"/>
</dbReference>
<evidence type="ECO:0000256" key="1">
    <source>
        <dbReference type="ARBA" id="ARBA00023015"/>
    </source>
</evidence>
<proteinExistence type="predicted"/>
<evidence type="ECO:0000313" key="7">
    <source>
        <dbReference type="Proteomes" id="UP000463388"/>
    </source>
</evidence>
<keyword evidence="7" id="KW-1185">Reference proteome</keyword>
<dbReference type="Pfam" id="PF00392">
    <property type="entry name" value="GntR"/>
    <property type="match status" value="1"/>
</dbReference>
<dbReference type="OrthoDB" id="4307011at2"/>
<name>A0A6N8JPY1_9ACTN</name>
<evidence type="ECO:0000256" key="2">
    <source>
        <dbReference type="ARBA" id="ARBA00023125"/>
    </source>
</evidence>
<dbReference type="Proteomes" id="UP000463388">
    <property type="component" value="Unassembled WGS sequence"/>
</dbReference>
<dbReference type="GO" id="GO:0003677">
    <property type="term" value="F:DNA binding"/>
    <property type="evidence" value="ECO:0007669"/>
    <property type="project" value="UniProtKB-KW"/>
</dbReference>
<dbReference type="CDD" id="cd07377">
    <property type="entry name" value="WHTH_GntR"/>
    <property type="match status" value="1"/>
</dbReference>
<dbReference type="InterPro" id="IPR036390">
    <property type="entry name" value="WH_DNA-bd_sf"/>
</dbReference>
<dbReference type="PANTHER" id="PTHR38445">
    <property type="entry name" value="HTH-TYPE TRANSCRIPTIONAL REPRESSOR YTRA"/>
    <property type="match status" value="1"/>
</dbReference>
<feature type="domain" description="HTH gntR-type" evidence="5">
    <location>
        <begin position="33"/>
        <end position="101"/>
    </location>
</feature>
<evidence type="ECO:0000256" key="4">
    <source>
        <dbReference type="SAM" id="MobiDB-lite"/>
    </source>
</evidence>
<comment type="caution">
    <text evidence="6">The sequence shown here is derived from an EMBL/GenBank/DDBJ whole genome shotgun (WGS) entry which is preliminary data.</text>
</comment>
<evidence type="ECO:0000259" key="5">
    <source>
        <dbReference type="PROSITE" id="PS50949"/>
    </source>
</evidence>
<dbReference type="InterPro" id="IPR036388">
    <property type="entry name" value="WH-like_DNA-bd_sf"/>
</dbReference>
<dbReference type="GO" id="GO:0003700">
    <property type="term" value="F:DNA-binding transcription factor activity"/>
    <property type="evidence" value="ECO:0007669"/>
    <property type="project" value="InterPro"/>
</dbReference>
<sequence length="156" mass="17140">MKPYPHATAAREATTPSELGPGDLFAVDENSDLPIWAQLRNRFTFLIRTGALKEGEQLPSVRSLAASAHINYNTVARAYRDLELAGLVVSLRGRGMFVQAATGTDDTTADVDAIFEDCIRQYRARGMTYEDIAGHLDDILLSVRLSAEKDADPQRS</sequence>
<reference evidence="6 7" key="1">
    <citation type="submission" date="2019-12" db="EMBL/GenBank/DDBJ databases">
        <title>Microbes associate with the intestines of laboratory mice.</title>
        <authorList>
            <person name="Navarre W."/>
            <person name="Wong E."/>
        </authorList>
    </citation>
    <scope>NUCLEOTIDE SEQUENCE [LARGE SCALE GENOMIC DNA]</scope>
    <source>
        <strain evidence="6 7">NM66_B29</strain>
    </source>
</reference>
<feature type="region of interest" description="Disordered" evidence="4">
    <location>
        <begin position="1"/>
        <end position="20"/>
    </location>
</feature>
<dbReference type="PANTHER" id="PTHR38445:SF9">
    <property type="entry name" value="HTH-TYPE TRANSCRIPTIONAL REPRESSOR YTRA"/>
    <property type="match status" value="1"/>
</dbReference>
<accession>A0A6N8JPY1</accession>